<evidence type="ECO:0000313" key="12">
    <source>
        <dbReference type="Proteomes" id="UP000594042"/>
    </source>
</evidence>
<dbReference type="PROSITE" id="PS01124">
    <property type="entry name" value="HTH_ARAC_FAMILY_2"/>
    <property type="match status" value="1"/>
</dbReference>
<evidence type="ECO:0000259" key="8">
    <source>
        <dbReference type="PROSITE" id="PS01124"/>
    </source>
</evidence>
<dbReference type="EC" id="2.7.13.3" evidence="2"/>
<feature type="signal peptide" evidence="7">
    <location>
        <begin position="1"/>
        <end position="16"/>
    </location>
</feature>
<evidence type="ECO:0000313" key="11">
    <source>
        <dbReference type="EMBL" id="BCI61946.1"/>
    </source>
</evidence>
<dbReference type="CDD" id="cd00082">
    <property type="entry name" value="HisKA"/>
    <property type="match status" value="1"/>
</dbReference>
<dbReference type="InterPro" id="IPR011123">
    <property type="entry name" value="Y_Y_Y"/>
</dbReference>
<dbReference type="InterPro" id="IPR003594">
    <property type="entry name" value="HATPase_dom"/>
</dbReference>
<dbReference type="CDD" id="cd17574">
    <property type="entry name" value="REC_OmpR"/>
    <property type="match status" value="1"/>
</dbReference>
<dbReference type="PROSITE" id="PS50109">
    <property type="entry name" value="HIS_KIN"/>
    <property type="match status" value="1"/>
</dbReference>
<evidence type="ECO:0000256" key="4">
    <source>
        <dbReference type="ARBA" id="ARBA00023015"/>
    </source>
</evidence>
<keyword evidence="11" id="KW-0418">Kinase</keyword>
<dbReference type="Pfam" id="PF07495">
    <property type="entry name" value="Y_Y_Y"/>
    <property type="match status" value="1"/>
</dbReference>
<dbReference type="GO" id="GO:0000155">
    <property type="term" value="F:phosphorelay sensor kinase activity"/>
    <property type="evidence" value="ECO:0007669"/>
    <property type="project" value="InterPro"/>
</dbReference>
<feature type="domain" description="Response regulatory" evidence="10">
    <location>
        <begin position="1094"/>
        <end position="1209"/>
    </location>
</feature>
<reference evidence="12" key="1">
    <citation type="submission" date="2020-07" db="EMBL/GenBank/DDBJ databases">
        <title>Complete genome sequencing of Coprobacter sp. strain 2CBH44.</title>
        <authorList>
            <person name="Sakamoto M."/>
            <person name="Murakami T."/>
            <person name="Mori H."/>
        </authorList>
    </citation>
    <scope>NUCLEOTIDE SEQUENCE [LARGE SCALE GENOMIC DNA]</scope>
    <source>
        <strain evidence="12">2CBH44</strain>
    </source>
</reference>
<evidence type="ECO:0000256" key="2">
    <source>
        <dbReference type="ARBA" id="ARBA00012438"/>
    </source>
</evidence>
<feature type="chain" id="PRO_5028959536" description="histidine kinase" evidence="7">
    <location>
        <begin position="17"/>
        <end position="1349"/>
    </location>
</feature>
<evidence type="ECO:0000256" key="3">
    <source>
        <dbReference type="ARBA" id="ARBA00022553"/>
    </source>
</evidence>
<dbReference type="Gene3D" id="1.10.10.60">
    <property type="entry name" value="Homeodomain-like"/>
    <property type="match status" value="1"/>
</dbReference>
<dbReference type="InterPro" id="IPR015943">
    <property type="entry name" value="WD40/YVTN_repeat-like_dom_sf"/>
</dbReference>
<dbReference type="Gene3D" id="3.40.50.2300">
    <property type="match status" value="1"/>
</dbReference>
<dbReference type="Gene3D" id="1.10.287.130">
    <property type="match status" value="1"/>
</dbReference>
<dbReference type="PRINTS" id="PR00344">
    <property type="entry name" value="BCTRLSENSOR"/>
</dbReference>
<evidence type="ECO:0000256" key="7">
    <source>
        <dbReference type="SAM" id="SignalP"/>
    </source>
</evidence>
<keyword evidence="4" id="KW-0805">Transcription regulation</keyword>
<keyword evidence="7" id="KW-0732">Signal</keyword>
<dbReference type="SMART" id="SM00387">
    <property type="entry name" value="HATPase_c"/>
    <property type="match status" value="1"/>
</dbReference>
<dbReference type="SUPFAM" id="SSF55874">
    <property type="entry name" value="ATPase domain of HSP90 chaperone/DNA topoisomerase II/histidine kinase"/>
    <property type="match status" value="1"/>
</dbReference>
<sequence length="1349" mass="154746">MKQHFLILLFFLNAFAGHPLQISEFSSRYYFTPIKGLSHNNVKAIVQDHDGFIWIGTRNGLNRYDGYEVKMYNCHDETTGAGNNNISSLFEDRDRDLWIGTDRGIFIYNSKNDSFSQFTVATPNGVVIQDWIAQIKQDNENNIWIIVPNQGVFRYNKESHELKQFLLSSINSHTYKHPQCLAILKSGDIWVGTNKDGIYLYNAQSQSFEQHITDRNGVSIKDELIYCICEYNDFIILGIHEGKLKKYDRKTNTFSVVNCPDVHYSIIRDLQVFNQELWVGTEQGIFVINEEQGYFKNIRYNPMSQNSLPDNKVYSMYQDREGGIWIGSRFEGACYIPTQTIEMERYEPNMSPHSICGRVIRDMAEDESGNIWICTEDNGIALFNQKQETFRQIIPSGGIQRIPQGIVIDQDRVWVGLFKNGIDIYDSKTLNVQHLSQEELGIDESSIWAMHLDKKGRIWIGNGWGVYSSSRDKIHFQRHNEFGSVFVHDIYEDSKGYIWVCTLGSGVFKLNPMNQALEHYTESNKPGSLSSNSVSSITEDEKGNLWFSTDRGGLCKYDEATNSFRHWRKQDGLPDDMVYKIVEDNDGNLWFGTEHGLVRFNPQTEDIYTFTEKDGLLNNQFNYKSAIKTRSGKLFFGSTRGLIAISPNKTHENKITPVVCITKLKIFNQEINIDTDNSPLQSNITHTDKIVLNHDQNSISLNFSALLFSSSGTKRYRYKLDNFDKDWIICTDHPNASYTNLSPGTYTFLVSTTDSFGNWLENSTALEIVIEAPWWRSNIANTIYVLLVCCGFVIFIVLYNRKLKNHYEKQQILYEKEHEKELYNAKIEFFTAIAHEIRTPCILINGPLENILESEESPDVIKKNLPIIEQNVKRLLNLIDQLLDFRKVDENRFILNFRNTNLNQLLNNTIYRFDPMIEQMGKKIVVEICKDNLVAYIDPEAFTKIISNLLNNAMKYSEKYIRVELVEQDEIAVIRVINDGIPIPPELSKKVFEPFFRTTKDSKISGSGIGLSLAQKLATLNHAELTLDGTAPLTTFCLSVPIKTHATDVYEPETGPEKEKQIQPIIDDEPTVKTASTLTVSKDTAEPASQKEYTILVVEDDPDVISFLSEQLRQYFNVYTAENGKEALKILGQVYIDIILSDMVMPEMGGLELCKTVKSQEDLAQIPVVMLTAKTDMDSKLESLEMGADAYIEKPVSFKYLHKHLLMLLKNREKEKKAFLNKPFFPIQKMKVNKNDEKFLEKVIGIIESNITNPDLNVQFLADNMCISRSSLHRKVTQTTTLSPVEFIKLIRLKKAAALIQESEYQIAEICFMVGINSPSYFSKMFFNQFGITPKEFSKNSRAEKNKNI</sequence>
<evidence type="ECO:0000256" key="1">
    <source>
        <dbReference type="ARBA" id="ARBA00000085"/>
    </source>
</evidence>
<keyword evidence="11" id="KW-0808">Transferase</keyword>
<dbReference type="Pfam" id="PF00512">
    <property type="entry name" value="HisKA"/>
    <property type="match status" value="1"/>
</dbReference>
<dbReference type="RefSeq" id="WP_200755415.1">
    <property type="nucleotide sequence ID" value="NZ_AP023322.1"/>
</dbReference>
<dbReference type="InterPro" id="IPR013783">
    <property type="entry name" value="Ig-like_fold"/>
</dbReference>
<evidence type="ECO:0000259" key="10">
    <source>
        <dbReference type="PROSITE" id="PS50110"/>
    </source>
</evidence>
<dbReference type="SUPFAM" id="SSF63829">
    <property type="entry name" value="Calcium-dependent phosphotriesterase"/>
    <property type="match status" value="3"/>
</dbReference>
<dbReference type="InterPro" id="IPR036890">
    <property type="entry name" value="HATPase_C_sf"/>
</dbReference>
<name>A0A7G1HQP6_9BACT</name>
<dbReference type="InterPro" id="IPR005467">
    <property type="entry name" value="His_kinase_dom"/>
</dbReference>
<feature type="domain" description="Histidine kinase" evidence="9">
    <location>
        <begin position="832"/>
        <end position="1044"/>
    </location>
</feature>
<dbReference type="SMART" id="SM00342">
    <property type="entry name" value="HTH_ARAC"/>
    <property type="match status" value="1"/>
</dbReference>
<evidence type="ECO:0000256" key="6">
    <source>
        <dbReference type="PROSITE-ProRule" id="PRU00169"/>
    </source>
</evidence>
<dbReference type="SUPFAM" id="SSF46689">
    <property type="entry name" value="Homeodomain-like"/>
    <property type="match status" value="1"/>
</dbReference>
<dbReference type="Pfam" id="PF07494">
    <property type="entry name" value="Reg_prop"/>
    <property type="match status" value="6"/>
</dbReference>
<dbReference type="PANTHER" id="PTHR43547">
    <property type="entry name" value="TWO-COMPONENT HISTIDINE KINASE"/>
    <property type="match status" value="1"/>
</dbReference>
<dbReference type="SUPFAM" id="SSF52172">
    <property type="entry name" value="CheY-like"/>
    <property type="match status" value="1"/>
</dbReference>
<comment type="catalytic activity">
    <reaction evidence="1">
        <text>ATP + protein L-histidine = ADP + protein N-phospho-L-histidine.</text>
        <dbReference type="EC" id="2.7.13.3"/>
    </reaction>
</comment>
<dbReference type="InterPro" id="IPR011110">
    <property type="entry name" value="Reg_prop"/>
</dbReference>
<dbReference type="SMART" id="SM00388">
    <property type="entry name" value="HisKA"/>
    <property type="match status" value="1"/>
</dbReference>
<dbReference type="Pfam" id="PF12833">
    <property type="entry name" value="HTH_18"/>
    <property type="match status" value="1"/>
</dbReference>
<feature type="modified residue" description="4-aspartylphosphate" evidence="6">
    <location>
        <position position="1142"/>
    </location>
</feature>
<dbReference type="SMART" id="SM00448">
    <property type="entry name" value="REC"/>
    <property type="match status" value="1"/>
</dbReference>
<dbReference type="Gene3D" id="3.30.565.10">
    <property type="entry name" value="Histidine kinase-like ATPase, C-terminal domain"/>
    <property type="match status" value="1"/>
</dbReference>
<dbReference type="FunFam" id="2.60.40.10:FF:000791">
    <property type="entry name" value="Two-component system sensor histidine kinase/response regulator"/>
    <property type="match status" value="1"/>
</dbReference>
<accession>A0A7G1HQP6</accession>
<dbReference type="FunFam" id="1.10.287.130:FF:000045">
    <property type="entry name" value="Two-component system sensor histidine kinase/response regulator"/>
    <property type="match status" value="1"/>
</dbReference>
<dbReference type="EMBL" id="AP023322">
    <property type="protein sequence ID" value="BCI61946.1"/>
    <property type="molecule type" value="Genomic_DNA"/>
</dbReference>
<dbReference type="Proteomes" id="UP000594042">
    <property type="component" value="Chromosome"/>
</dbReference>
<keyword evidence="3 6" id="KW-0597">Phosphoprotein</keyword>
<gene>
    <name evidence="11" type="ORF">Cop2CBH44_02990</name>
</gene>
<dbReference type="PANTHER" id="PTHR43547:SF2">
    <property type="entry name" value="HYBRID SIGNAL TRANSDUCTION HISTIDINE KINASE C"/>
    <property type="match status" value="1"/>
</dbReference>
<evidence type="ECO:0000259" key="9">
    <source>
        <dbReference type="PROSITE" id="PS50109"/>
    </source>
</evidence>
<keyword evidence="12" id="KW-1185">Reference proteome</keyword>
<dbReference type="InterPro" id="IPR018060">
    <property type="entry name" value="HTH_AraC"/>
</dbReference>
<dbReference type="Pfam" id="PF02518">
    <property type="entry name" value="HATPase_c"/>
    <property type="match status" value="1"/>
</dbReference>
<dbReference type="Pfam" id="PF00072">
    <property type="entry name" value="Response_reg"/>
    <property type="match status" value="1"/>
</dbReference>
<organism evidence="11 12">
    <name type="scientific">Coprobacter secundus subsp. similis</name>
    <dbReference type="NCBI Taxonomy" id="2751153"/>
    <lineage>
        <taxon>Bacteria</taxon>
        <taxon>Pseudomonadati</taxon>
        <taxon>Bacteroidota</taxon>
        <taxon>Bacteroidia</taxon>
        <taxon>Bacteroidales</taxon>
        <taxon>Barnesiellaceae</taxon>
        <taxon>Coprobacter</taxon>
    </lineage>
</organism>
<dbReference type="FunFam" id="1.10.10.60:FF:000284">
    <property type="entry name" value="Two-component system sensor histidine kinase/response regulator"/>
    <property type="match status" value="1"/>
</dbReference>
<dbReference type="Gene3D" id="2.60.40.10">
    <property type="entry name" value="Immunoglobulins"/>
    <property type="match status" value="1"/>
</dbReference>
<evidence type="ECO:0000256" key="5">
    <source>
        <dbReference type="ARBA" id="ARBA00023163"/>
    </source>
</evidence>
<proteinExistence type="predicted"/>
<dbReference type="FunFam" id="2.130.10.10:FF:000891">
    <property type="entry name" value="Two-component system sensor histidine kinase/response regulator, hybrid (One-component system)"/>
    <property type="match status" value="1"/>
</dbReference>
<protein>
    <recommendedName>
        <fullName evidence="2">histidine kinase</fullName>
        <ecNumber evidence="2">2.7.13.3</ecNumber>
    </recommendedName>
</protein>
<dbReference type="InterPro" id="IPR001789">
    <property type="entry name" value="Sig_transdc_resp-reg_receiver"/>
</dbReference>
<dbReference type="GO" id="GO:0003700">
    <property type="term" value="F:DNA-binding transcription factor activity"/>
    <property type="evidence" value="ECO:0007669"/>
    <property type="project" value="InterPro"/>
</dbReference>
<dbReference type="GO" id="GO:0043565">
    <property type="term" value="F:sequence-specific DNA binding"/>
    <property type="evidence" value="ECO:0007669"/>
    <property type="project" value="InterPro"/>
</dbReference>
<dbReference type="Gene3D" id="2.130.10.10">
    <property type="entry name" value="YVTN repeat-like/Quinoprotein amine dehydrogenase"/>
    <property type="match status" value="2"/>
</dbReference>
<dbReference type="InterPro" id="IPR004358">
    <property type="entry name" value="Sig_transdc_His_kin-like_C"/>
</dbReference>
<keyword evidence="5" id="KW-0804">Transcription</keyword>
<dbReference type="InterPro" id="IPR011006">
    <property type="entry name" value="CheY-like_superfamily"/>
</dbReference>
<dbReference type="InterPro" id="IPR003661">
    <property type="entry name" value="HisK_dim/P_dom"/>
</dbReference>
<dbReference type="SUPFAM" id="SSF47384">
    <property type="entry name" value="Homodimeric domain of signal transducing histidine kinase"/>
    <property type="match status" value="1"/>
</dbReference>
<dbReference type="CDD" id="cd00146">
    <property type="entry name" value="PKD"/>
    <property type="match status" value="1"/>
</dbReference>
<feature type="domain" description="HTH araC/xylS-type" evidence="8">
    <location>
        <begin position="1241"/>
        <end position="1340"/>
    </location>
</feature>
<dbReference type="PROSITE" id="PS50110">
    <property type="entry name" value="RESPONSE_REGULATORY"/>
    <property type="match status" value="1"/>
</dbReference>
<dbReference type="KEGG" id="copr:Cop2CBH44_02990"/>
<dbReference type="InterPro" id="IPR036097">
    <property type="entry name" value="HisK_dim/P_sf"/>
</dbReference>
<dbReference type="InterPro" id="IPR009057">
    <property type="entry name" value="Homeodomain-like_sf"/>
</dbReference>